<gene>
    <name evidence="1" type="ORF">METZ01_LOCUS166043</name>
</gene>
<dbReference type="EMBL" id="UINC01029816">
    <property type="protein sequence ID" value="SVB13189.1"/>
    <property type="molecule type" value="Genomic_DNA"/>
</dbReference>
<proteinExistence type="predicted"/>
<evidence type="ECO:0000313" key="1">
    <source>
        <dbReference type="EMBL" id="SVB13189.1"/>
    </source>
</evidence>
<protein>
    <submittedName>
        <fullName evidence="1">Uncharacterized protein</fullName>
    </submittedName>
</protein>
<dbReference type="Gene3D" id="2.30.110.10">
    <property type="entry name" value="Electron Transport, Fmn-binding Protein, Chain A"/>
    <property type="match status" value="1"/>
</dbReference>
<sequence length="50" mass="5995">MENISATPQILEGQERYEAWQKLIAYYPAFGRYQDNAEREIPVIRFIVIY</sequence>
<reference evidence="1" key="1">
    <citation type="submission" date="2018-05" db="EMBL/GenBank/DDBJ databases">
        <authorList>
            <person name="Lanie J.A."/>
            <person name="Ng W.-L."/>
            <person name="Kazmierczak K.M."/>
            <person name="Andrzejewski T.M."/>
            <person name="Davidsen T.M."/>
            <person name="Wayne K.J."/>
            <person name="Tettelin H."/>
            <person name="Glass J.I."/>
            <person name="Rusch D."/>
            <person name="Podicherti R."/>
            <person name="Tsui H.-C.T."/>
            <person name="Winkler M.E."/>
        </authorList>
    </citation>
    <scope>NUCLEOTIDE SEQUENCE</scope>
</reference>
<accession>A0A382BHV2</accession>
<dbReference type="AlphaFoldDB" id="A0A382BHV2"/>
<dbReference type="InterPro" id="IPR012349">
    <property type="entry name" value="Split_barrel_FMN-bd"/>
</dbReference>
<name>A0A382BHV2_9ZZZZ</name>
<organism evidence="1">
    <name type="scientific">marine metagenome</name>
    <dbReference type="NCBI Taxonomy" id="408172"/>
    <lineage>
        <taxon>unclassified sequences</taxon>
        <taxon>metagenomes</taxon>
        <taxon>ecological metagenomes</taxon>
    </lineage>
</organism>